<evidence type="ECO:0000259" key="11">
    <source>
        <dbReference type="PROSITE" id="PS50123"/>
    </source>
</evidence>
<dbReference type="RefSeq" id="WP_069003229.1">
    <property type="nucleotide sequence ID" value="NZ_LVJW01000006.1"/>
</dbReference>
<dbReference type="CDD" id="cd00130">
    <property type="entry name" value="PAS"/>
    <property type="match status" value="1"/>
</dbReference>
<feature type="coiled-coil region" evidence="8">
    <location>
        <begin position="656"/>
        <end position="725"/>
    </location>
</feature>
<feature type="active site" evidence="7">
    <location>
        <position position="30"/>
    </location>
</feature>
<dbReference type="GO" id="GO:0008984">
    <property type="term" value="F:protein-glutamate methylesterase activity"/>
    <property type="evidence" value="ECO:0007669"/>
    <property type="project" value="InterPro"/>
</dbReference>
<dbReference type="InterPro" id="IPR000780">
    <property type="entry name" value="CheR_MeTrfase"/>
</dbReference>
<evidence type="ECO:0000256" key="7">
    <source>
        <dbReference type="PROSITE-ProRule" id="PRU00050"/>
    </source>
</evidence>
<dbReference type="CDD" id="cd16434">
    <property type="entry name" value="CheB-CheR_fusion"/>
    <property type="match status" value="1"/>
</dbReference>
<keyword evidence="4" id="KW-0067">ATP-binding</keyword>
<protein>
    <recommendedName>
        <fullName evidence="6">Sensor protein FixL</fullName>
    </recommendedName>
</protein>
<dbReference type="InterPro" id="IPR000673">
    <property type="entry name" value="Sig_transdc_resp-reg_Me-estase"/>
</dbReference>
<keyword evidence="8" id="KW-0175">Coiled coil</keyword>
<reference evidence="12 13" key="1">
    <citation type="submission" date="2016-03" db="EMBL/GenBank/DDBJ databases">
        <title>Chemosynthetic sulphur-oxidizing symbionts of marine invertebrate animals are capable of nitrogen fixation.</title>
        <authorList>
            <person name="Petersen J.M."/>
            <person name="Kemper A."/>
            <person name="Gruber-Vodicka H."/>
            <person name="Cardini U."/>
            <person name="Geest Mvander."/>
            <person name="Kleiner M."/>
            <person name="Bulgheresi S."/>
            <person name="Fussmann M."/>
            <person name="Herbold C."/>
            <person name="Seah B.K.B."/>
            <person name="Antony C.Paul."/>
            <person name="Liu D."/>
            <person name="Belitz A."/>
            <person name="Weber M."/>
        </authorList>
    </citation>
    <scope>NUCLEOTIDE SEQUENCE [LARGE SCALE GENOMIC DNA]</scope>
    <source>
        <strain evidence="12">G_D</strain>
    </source>
</reference>
<dbReference type="Pfam" id="PF01339">
    <property type="entry name" value="CheB_methylest"/>
    <property type="match status" value="1"/>
</dbReference>
<dbReference type="InterPro" id="IPR035909">
    <property type="entry name" value="CheB_C"/>
</dbReference>
<evidence type="ECO:0000256" key="8">
    <source>
        <dbReference type="SAM" id="Coils"/>
    </source>
</evidence>
<dbReference type="Pfam" id="PF03705">
    <property type="entry name" value="CheR_N"/>
    <property type="match status" value="1"/>
</dbReference>
<evidence type="ECO:0000256" key="6">
    <source>
        <dbReference type="ARBA" id="ARBA00070616"/>
    </source>
</evidence>
<keyword evidence="7" id="KW-0145">Chemotaxis</keyword>
<feature type="active site" evidence="7">
    <location>
        <position position="150"/>
    </location>
</feature>
<evidence type="ECO:0000256" key="5">
    <source>
        <dbReference type="ARBA" id="ARBA00059827"/>
    </source>
</evidence>
<proteinExistence type="predicted"/>
<dbReference type="InterPro" id="IPR050903">
    <property type="entry name" value="Bact_Chemotaxis_MeTrfase"/>
</dbReference>
<dbReference type="InterPro" id="IPR035965">
    <property type="entry name" value="PAS-like_dom_sf"/>
</dbReference>
<evidence type="ECO:0000256" key="4">
    <source>
        <dbReference type="ARBA" id="ARBA00022840"/>
    </source>
</evidence>
<evidence type="ECO:0000256" key="1">
    <source>
        <dbReference type="ARBA" id="ARBA00022679"/>
    </source>
</evidence>
<dbReference type="SUPFAM" id="SSF53335">
    <property type="entry name" value="S-adenosyl-L-methionine-dependent methyltransferases"/>
    <property type="match status" value="1"/>
</dbReference>
<dbReference type="PROSITE" id="PS50123">
    <property type="entry name" value="CHER"/>
    <property type="match status" value="1"/>
</dbReference>
<evidence type="ECO:0000256" key="2">
    <source>
        <dbReference type="ARBA" id="ARBA00022741"/>
    </source>
</evidence>
<evidence type="ECO:0000259" key="10">
    <source>
        <dbReference type="PROSITE" id="PS50122"/>
    </source>
</evidence>
<feature type="domain" description="CheB-type methylesterase" evidence="10">
    <location>
        <begin position="18"/>
        <end position="208"/>
    </location>
</feature>
<dbReference type="STRING" id="1818881.A3196_04045"/>
<evidence type="ECO:0000313" key="12">
    <source>
        <dbReference type="EMBL" id="ODB96001.1"/>
    </source>
</evidence>
<dbReference type="PROSITE" id="PS50122">
    <property type="entry name" value="CHEB"/>
    <property type="match status" value="1"/>
</dbReference>
<feature type="domain" description="CheR-type methyltransferase" evidence="11">
    <location>
        <begin position="228"/>
        <end position="464"/>
    </location>
</feature>
<dbReference type="PANTHER" id="PTHR24422">
    <property type="entry name" value="CHEMOTAXIS PROTEIN METHYLTRANSFERASE"/>
    <property type="match status" value="1"/>
</dbReference>
<keyword evidence="2" id="KW-0547">Nucleotide-binding</keyword>
<dbReference type="GO" id="GO:0008757">
    <property type="term" value="F:S-adenosylmethionine-dependent methyltransferase activity"/>
    <property type="evidence" value="ECO:0007669"/>
    <property type="project" value="InterPro"/>
</dbReference>
<comment type="caution">
    <text evidence="12">The sequence shown here is derived from an EMBL/GenBank/DDBJ whole genome shotgun (WGS) entry which is preliminary data.</text>
</comment>
<dbReference type="InterPro" id="IPR022641">
    <property type="entry name" value="CheR_N"/>
</dbReference>
<keyword evidence="13" id="KW-1185">Reference proteome</keyword>
<dbReference type="SUPFAM" id="SSF47757">
    <property type="entry name" value="Chemotaxis receptor methyltransferase CheR, N-terminal domain"/>
    <property type="match status" value="1"/>
</dbReference>
<dbReference type="SUPFAM" id="SSF55785">
    <property type="entry name" value="PYP-like sensor domain (PAS domain)"/>
    <property type="match status" value="1"/>
</dbReference>
<dbReference type="SMART" id="SM00091">
    <property type="entry name" value="PAS"/>
    <property type="match status" value="2"/>
</dbReference>
<accession>A0A1E2UMV5</accession>
<dbReference type="Gene3D" id="3.40.50.180">
    <property type="entry name" value="Methylesterase CheB, C-terminal domain"/>
    <property type="match status" value="1"/>
</dbReference>
<dbReference type="GO" id="GO:0016301">
    <property type="term" value="F:kinase activity"/>
    <property type="evidence" value="ECO:0007669"/>
    <property type="project" value="UniProtKB-KW"/>
</dbReference>
<keyword evidence="7" id="KW-0378">Hydrolase</keyword>
<dbReference type="EMBL" id="LVJZ01000003">
    <property type="protein sequence ID" value="ODB96001.1"/>
    <property type="molecule type" value="Genomic_DNA"/>
</dbReference>
<organism evidence="12 13">
    <name type="scientific">Candidatus Thiodiazotropha endoloripes</name>
    <dbReference type="NCBI Taxonomy" id="1818881"/>
    <lineage>
        <taxon>Bacteria</taxon>
        <taxon>Pseudomonadati</taxon>
        <taxon>Pseudomonadota</taxon>
        <taxon>Gammaproteobacteria</taxon>
        <taxon>Chromatiales</taxon>
        <taxon>Sedimenticolaceae</taxon>
        <taxon>Candidatus Thiodiazotropha</taxon>
    </lineage>
</organism>
<dbReference type="GO" id="GO:0006935">
    <property type="term" value="P:chemotaxis"/>
    <property type="evidence" value="ECO:0007669"/>
    <property type="project" value="UniProtKB-UniRule"/>
</dbReference>
<evidence type="ECO:0000259" key="9">
    <source>
        <dbReference type="PROSITE" id="PS50112"/>
    </source>
</evidence>
<keyword evidence="3" id="KW-0418">Kinase</keyword>
<dbReference type="Pfam" id="PF13596">
    <property type="entry name" value="PAS_10"/>
    <property type="match status" value="1"/>
</dbReference>
<dbReference type="GO" id="GO:0005524">
    <property type="term" value="F:ATP binding"/>
    <property type="evidence" value="ECO:0007669"/>
    <property type="project" value="UniProtKB-KW"/>
</dbReference>
<dbReference type="AlphaFoldDB" id="A0A1E2UMV5"/>
<dbReference type="SUPFAM" id="SSF52738">
    <property type="entry name" value="Methylesterase CheB, C-terminal domain"/>
    <property type="match status" value="1"/>
</dbReference>
<gene>
    <name evidence="12" type="ORF">A3196_04045</name>
</gene>
<comment type="function">
    <text evidence="5">Putative oxygen sensor; modulates the activity of FixJ, a transcriptional activator of nitrogen fixation fixK gene. FixL probably acts as a kinase that phosphorylates FixJ.</text>
</comment>
<dbReference type="PROSITE" id="PS50112">
    <property type="entry name" value="PAS"/>
    <property type="match status" value="1"/>
</dbReference>
<dbReference type="SMART" id="SM00138">
    <property type="entry name" value="MeTrc"/>
    <property type="match status" value="1"/>
</dbReference>
<dbReference type="InterPro" id="IPR000014">
    <property type="entry name" value="PAS"/>
</dbReference>
<feature type="active site" evidence="7">
    <location>
        <position position="57"/>
    </location>
</feature>
<dbReference type="Pfam" id="PF01739">
    <property type="entry name" value="CheR"/>
    <property type="match status" value="1"/>
</dbReference>
<dbReference type="NCBIfam" id="TIGR00229">
    <property type="entry name" value="sensory_box"/>
    <property type="match status" value="1"/>
</dbReference>
<dbReference type="InterPro" id="IPR029063">
    <property type="entry name" value="SAM-dependent_MTases_sf"/>
</dbReference>
<dbReference type="Gene3D" id="3.40.50.150">
    <property type="entry name" value="Vaccinia Virus protein VP39"/>
    <property type="match status" value="1"/>
</dbReference>
<dbReference type="FunFam" id="3.30.450.20:FF:000060">
    <property type="entry name" value="Sensor protein FixL"/>
    <property type="match status" value="1"/>
</dbReference>
<dbReference type="GO" id="GO:0005737">
    <property type="term" value="C:cytoplasm"/>
    <property type="evidence" value="ECO:0007669"/>
    <property type="project" value="InterPro"/>
</dbReference>
<name>A0A1E2UMV5_9GAMM</name>
<dbReference type="PANTHER" id="PTHR24422:SF27">
    <property type="entry name" value="PROTEIN-GLUTAMATE O-METHYLTRANSFERASE"/>
    <property type="match status" value="1"/>
</dbReference>
<feature type="domain" description="PAS" evidence="9">
    <location>
        <begin position="858"/>
        <end position="927"/>
    </location>
</feature>
<sequence length="972" mass="110217">MNDKNSTDPELTGELETEAKPTHIVGIGASAGGLEAIEAFFKEMPPDSGVSFVVIQHLSPDHKSLMAELLSKRTRMPVNRAQDGELVEPNSVYLIPPNKNLRLFHGRIILSEQDRDARGINLPIDIFFRSLAEDQGAKAIAIVLSGTGSDGTSGIRAIKEELGMVMVQAEETAAFDGMPRSAIATGLVDYILPPNEMPTQLLSYLKHPFTAKDEYASTMLNDEDGVTRIFALLRESNKIDFTYYKPTTIIRRIERRMAVNQIHDLSDYVRFLESYPVELNSLHKDLLIGVTSFFRDPEAFDAIADKFLPQLFKEAKEDKLRIWVSGCSTGEEAYSLAILCCEVIEQQNLNLDVKIFATDVDREAILAASAGVFAESAVADIEPGMLSKYFYRRDEGFYISRQVREMVVFAQHNLVKDPPFTNIDLISCRNLLIYLQPVLQKRVLELFNFALNPKGVLFLGSSETTGEMGEYFDPVDHKWRIYQSRGRRRQSELSEPAINFDAKRWYNNNRMSGRGMAARMHEEERLLERLVEGVAGDYLPFCLVVSESLELMHVAGDAKDYLQFTTGKVVNDVSKLVIKDLAIPLSTGLQKVFKSKEELIYSNINLNLAEKHKVVNMRLKPLPTKKRQVMMVAVFIEEVRTSTQSSTSSSETYNVGKEAQQRIIDLENELQFTRENLQATVEELETSNEELQATNEELLASNEELQSTNEELQSVNEELYTVNSEYQGKITELTEVNNDLDNLLCNTRVATLFFDENLDIRRYTPEATQLFRVIDQDIGRPISHLSHRLLDVDLVQLAKEVLINETGIEREKINTENGEEFLMRVFPYQIAPDTYSGVVFTFVSTSGLRQAQNKLVEQELRMEALLKVSDAYVLINEQGEIQEVNQALTDLVGYDESELIDQNISILMPDDFATQHDYFIQRYLKEGNSKIIGTTREVPVKRQDGEIINQHLTVAEMVIGQRHWFVGLLKDQ</sequence>
<dbReference type="InterPro" id="IPR013767">
    <property type="entry name" value="PAS_fold"/>
</dbReference>
<keyword evidence="1" id="KW-0808">Transferase</keyword>
<dbReference type="Pfam" id="PF00989">
    <property type="entry name" value="PAS"/>
    <property type="match status" value="1"/>
</dbReference>
<dbReference type="Gene3D" id="3.30.450.20">
    <property type="entry name" value="PAS domain"/>
    <property type="match status" value="2"/>
</dbReference>
<dbReference type="Proteomes" id="UP000094849">
    <property type="component" value="Unassembled WGS sequence"/>
</dbReference>
<evidence type="ECO:0000256" key="3">
    <source>
        <dbReference type="ARBA" id="ARBA00022777"/>
    </source>
</evidence>
<evidence type="ECO:0000313" key="13">
    <source>
        <dbReference type="Proteomes" id="UP000094849"/>
    </source>
</evidence>
<dbReference type="PRINTS" id="PR00996">
    <property type="entry name" value="CHERMTFRASE"/>
</dbReference>
<dbReference type="GO" id="GO:0000156">
    <property type="term" value="F:phosphorelay response regulator activity"/>
    <property type="evidence" value="ECO:0007669"/>
    <property type="project" value="InterPro"/>
</dbReference>
<dbReference type="GO" id="GO:0006355">
    <property type="term" value="P:regulation of DNA-templated transcription"/>
    <property type="evidence" value="ECO:0007669"/>
    <property type="project" value="InterPro"/>
</dbReference>
<dbReference type="InterPro" id="IPR022642">
    <property type="entry name" value="CheR_C"/>
</dbReference>